<dbReference type="Proteomes" id="UP000198963">
    <property type="component" value="Chromosome I"/>
</dbReference>
<organism evidence="2 3">
    <name type="scientific">Winogradskyella sediminis</name>
    <dbReference type="NCBI Taxonomy" id="1382466"/>
    <lineage>
        <taxon>Bacteria</taxon>
        <taxon>Pseudomonadati</taxon>
        <taxon>Bacteroidota</taxon>
        <taxon>Flavobacteriia</taxon>
        <taxon>Flavobacteriales</taxon>
        <taxon>Flavobacteriaceae</taxon>
        <taxon>Winogradskyella</taxon>
    </lineage>
</organism>
<reference evidence="2 3" key="1">
    <citation type="submission" date="2016-10" db="EMBL/GenBank/DDBJ databases">
        <authorList>
            <person name="Varghese N."/>
            <person name="Submissions S."/>
        </authorList>
    </citation>
    <scope>NUCLEOTIDE SEQUENCE [LARGE SCALE GENOMIC DNA]</scope>
    <source>
        <strain evidence="2 3">RHA_55</strain>
    </source>
</reference>
<name>A0A1H1MGB5_9FLAO</name>
<dbReference type="EMBL" id="LT629774">
    <property type="protein sequence ID" value="SDR85874.1"/>
    <property type="molecule type" value="Genomic_DNA"/>
</dbReference>
<protein>
    <submittedName>
        <fullName evidence="2">Uncharacterized protein</fullName>
    </submittedName>
</protein>
<dbReference type="InterPro" id="IPR048136">
    <property type="entry name" value="STM3941-like"/>
</dbReference>
<evidence type="ECO:0000313" key="3">
    <source>
        <dbReference type="Proteomes" id="UP000198963"/>
    </source>
</evidence>
<dbReference type="AlphaFoldDB" id="A0A1H1MGB5"/>
<dbReference type="RefSeq" id="WP_092443581.1">
    <property type="nucleotide sequence ID" value="NZ_LT629774.1"/>
</dbReference>
<keyword evidence="1" id="KW-1133">Transmembrane helix</keyword>
<evidence type="ECO:0000256" key="1">
    <source>
        <dbReference type="SAM" id="Phobius"/>
    </source>
</evidence>
<dbReference type="NCBIfam" id="NF041635">
    <property type="entry name" value="STM3941_fam"/>
    <property type="match status" value="1"/>
</dbReference>
<evidence type="ECO:0000313" key="2">
    <source>
        <dbReference type="EMBL" id="SDR85874.1"/>
    </source>
</evidence>
<gene>
    <name evidence="2" type="ORF">SAMN04489797_0313</name>
</gene>
<dbReference type="STRING" id="1249933.SAMN04489797_0313"/>
<accession>A0A1H1MGB5</accession>
<keyword evidence="1" id="KW-0812">Transmembrane</keyword>
<keyword evidence="1" id="KW-0472">Membrane</keyword>
<feature type="transmembrane region" description="Helical" evidence="1">
    <location>
        <begin position="47"/>
        <end position="66"/>
    </location>
</feature>
<sequence>MNEIRITLSKTKLVLMLIGCIAFIFGGVYMIIEPYKPDNNRYSEDFLLFIGLASVIFFGLGLFFILKKIFSTKIGLIINELGIIDNSNAISLGLIEWNDISGISIIQPQVPVFNVGTTVSTKKMIILKTDHPEKFIERLRNPILKETLIYNNKIYGSPLTIISSGLNIKFSELENIVKEQMHTWQK</sequence>
<proteinExistence type="predicted"/>
<feature type="transmembrane region" description="Helical" evidence="1">
    <location>
        <begin position="12"/>
        <end position="32"/>
    </location>
</feature>
<keyword evidence="3" id="KW-1185">Reference proteome</keyword>